<dbReference type="Gene3D" id="1.10.10.410">
    <property type="match status" value="1"/>
</dbReference>
<dbReference type="InterPro" id="IPR042184">
    <property type="entry name" value="YqeY/Aim41_N"/>
</dbReference>
<dbReference type="GO" id="GO:0016884">
    <property type="term" value="F:carbon-nitrogen ligase activity, with glutamine as amido-N-donor"/>
    <property type="evidence" value="ECO:0007669"/>
    <property type="project" value="InterPro"/>
</dbReference>
<dbReference type="AlphaFoldDB" id="A0A1G2UT89"/>
<protein>
    <recommendedName>
        <fullName evidence="3">Glutamyl-tRNA amidotransferase</fullName>
    </recommendedName>
</protein>
<accession>A0A1G2UT89</accession>
<sequence>MKLHQQIREEIKEAMKAKDTIRLGVIRGLVAGFTNELVSLKRMPDGELSDDEALNVIRRGVNQRKDSIDQFTKGGRNDLADSEKAELAILETYLPAQMSKDEVLKIAEAKKNEMAITDKSKSGQLMSAIMKELKGKADGNLVKSVVDEILGS</sequence>
<dbReference type="PANTHER" id="PTHR28055">
    <property type="entry name" value="ALTERED INHERITANCE OF MITOCHONDRIA PROTEIN 41, MITOCHONDRIAL"/>
    <property type="match status" value="1"/>
</dbReference>
<dbReference type="InterPro" id="IPR003789">
    <property type="entry name" value="Asn/Gln_tRNA_amidoTrase-B-like"/>
</dbReference>
<dbReference type="SUPFAM" id="SSF89095">
    <property type="entry name" value="GatB/YqeY motif"/>
    <property type="match status" value="1"/>
</dbReference>
<evidence type="ECO:0000313" key="1">
    <source>
        <dbReference type="EMBL" id="OHB12607.1"/>
    </source>
</evidence>
<dbReference type="Proteomes" id="UP000176558">
    <property type="component" value="Unassembled WGS sequence"/>
</dbReference>
<evidence type="ECO:0008006" key="3">
    <source>
        <dbReference type="Google" id="ProtNLM"/>
    </source>
</evidence>
<dbReference type="PANTHER" id="PTHR28055:SF1">
    <property type="entry name" value="ALTERED INHERITANCE OF MITOCHONDRIA PROTEIN 41, MITOCHONDRIAL"/>
    <property type="match status" value="1"/>
</dbReference>
<dbReference type="InterPro" id="IPR023168">
    <property type="entry name" value="GatB_Yqey_C_2"/>
</dbReference>
<organism evidence="1 2">
    <name type="scientific">Candidatus Zambryskibacteria bacterium RIFCSPLOWO2_12_FULL_39_23</name>
    <dbReference type="NCBI Taxonomy" id="1802776"/>
    <lineage>
        <taxon>Bacteria</taxon>
        <taxon>Candidatus Zambryskiibacteriota</taxon>
    </lineage>
</organism>
<comment type="caution">
    <text evidence="1">The sequence shown here is derived from an EMBL/GenBank/DDBJ whole genome shotgun (WGS) entry which is preliminary data.</text>
</comment>
<gene>
    <name evidence="1" type="ORF">A3G99_02190</name>
</gene>
<name>A0A1G2UT89_9BACT</name>
<dbReference type="Gene3D" id="1.10.1510.10">
    <property type="entry name" value="Uncharacterised protein YqeY/AIM41 PF09424, N-terminal domain"/>
    <property type="match status" value="1"/>
</dbReference>
<proteinExistence type="predicted"/>
<evidence type="ECO:0000313" key="2">
    <source>
        <dbReference type="Proteomes" id="UP000176558"/>
    </source>
</evidence>
<reference evidence="1 2" key="1">
    <citation type="journal article" date="2016" name="Nat. Commun.">
        <title>Thousands of microbial genomes shed light on interconnected biogeochemical processes in an aquifer system.</title>
        <authorList>
            <person name="Anantharaman K."/>
            <person name="Brown C.T."/>
            <person name="Hug L.A."/>
            <person name="Sharon I."/>
            <person name="Castelle C.J."/>
            <person name="Probst A.J."/>
            <person name="Thomas B.C."/>
            <person name="Singh A."/>
            <person name="Wilkins M.J."/>
            <person name="Karaoz U."/>
            <person name="Brodie E.L."/>
            <person name="Williams K.H."/>
            <person name="Hubbard S.S."/>
            <person name="Banfield J.F."/>
        </authorList>
    </citation>
    <scope>NUCLEOTIDE SEQUENCE [LARGE SCALE GENOMIC DNA]</scope>
</reference>
<dbReference type="InterPro" id="IPR019004">
    <property type="entry name" value="YqeY/Aim41"/>
</dbReference>
<dbReference type="EMBL" id="MHWT01000014">
    <property type="protein sequence ID" value="OHB12607.1"/>
    <property type="molecule type" value="Genomic_DNA"/>
</dbReference>
<dbReference type="Pfam" id="PF09424">
    <property type="entry name" value="YqeY"/>
    <property type="match status" value="1"/>
</dbReference>